<feature type="region of interest" description="Disordered" evidence="2">
    <location>
        <begin position="1716"/>
        <end position="1819"/>
    </location>
</feature>
<keyword evidence="1" id="KW-0175">Coiled coil</keyword>
<evidence type="ECO:0000256" key="3">
    <source>
        <dbReference type="SAM" id="Phobius"/>
    </source>
</evidence>
<keyword evidence="3" id="KW-0812">Transmembrane</keyword>
<feature type="compositionally biased region" description="Low complexity" evidence="2">
    <location>
        <begin position="1783"/>
        <end position="1794"/>
    </location>
</feature>
<evidence type="ECO:0000256" key="1">
    <source>
        <dbReference type="SAM" id="Coils"/>
    </source>
</evidence>
<feature type="compositionally biased region" description="Low complexity" evidence="2">
    <location>
        <begin position="247"/>
        <end position="261"/>
    </location>
</feature>
<feature type="coiled-coil region" evidence="1">
    <location>
        <begin position="1610"/>
        <end position="1647"/>
    </location>
</feature>
<accession>A0A179I7P3</accession>
<gene>
    <name evidence="4" type="ORF">LLEC1_04602</name>
</gene>
<feature type="region of interest" description="Disordered" evidence="2">
    <location>
        <begin position="70"/>
        <end position="286"/>
    </location>
</feature>
<proteinExistence type="predicted"/>
<feature type="coiled-coil region" evidence="1">
    <location>
        <begin position="1676"/>
        <end position="1710"/>
    </location>
</feature>
<feature type="compositionally biased region" description="Polar residues" evidence="2">
    <location>
        <begin position="268"/>
        <end position="281"/>
    </location>
</feature>
<sequence>MSAPLDTAPLTPWIHIYRLSNLRASRRLYSLLILPLLFYSAASPATSLAIASNCGCGRRPHSCHPRCIPTNTIMPHTDSEASREAERQARHQHSASVDPRSRALVPMWDSSDPERAPPPLPLNPQSPKLTSRTGTSSAIQNAHAALNERARESANTHNSGRRLDGSPERALVKGGTHRRMQSLQPGSVRDLSWMIEQGSSRPCTPTESVVSSAPSAPGPSLTPIVRPAPRRHATQSILGENTPPPSSTMLALQSMSSQSSLKEGEPLSNVTNGATPQEKPQSSLDGLSSQLLSLTNIASSLQKEMAALTRRSRDNATDLLSLKEATTTRDEDIRKSIRDLVGRVDDQTSRLSITSLNNLLLDNKPHPTSPPSRSIHLPRIPSPKSFADSIDRGSVSTPSLTGGEASASVVLLERILRGLGTADGEQSLVGLLVQLSHKLAGLATSTKVDELAQYVRHQTENALVQSAANNTRPVSSGGLELDLPRGPMSQRVEHLLQNIDSRRSSAPSTRGAELLNDDLLNIIRSVKDSVAQGGGLTAEVKALVRELRGEVLGMGREIAKRLETMDSAPRGEEEPDHERKDEVSRVIDQGLLQMKEQLNNVLREHRRQSASSSSSQKTVVDYQEIYNAMRAALRDNEATRGDIPDLSREDVIEAVRDAWEAYKPEVDVEKSALEREDIMACLKEGLQDYQPQDERPPAATRDEVFTAVVEGLKHFVPPQMDTPASLSRDEIIDAVRDCLEEFEFPVAAAAIGNGSDMTHQDVVHAVKEGLSGFEVPRGGNLSRESNDEIMCRLQDIMEYMKLEFRAVSEEAKDNVAANGRDTEQVLDATKDGLENLRASIESYVDRVSGESDKQQFMDTLARTMEEFKEDVGRLVSEANDSSRSELQTELEGIREIVNTSMVPATLTPPGSNKELMEALQTGINGLRQDIHRPRADTSEILDAINDGLNDLRAGIDRVTHKPADLTANDEILDALKAGLDSVRSDIETLRDSSNERAVAAVPREEEGHTKAIIPVDTAKQDDIKNLEVLITQLRIKVEAMEPDAETVHKEDIARLEDMLRNVQEGVDNIHSQEDATSARGLGDEESTAASGDAATKDDVVAIETILRNTKDRLDDLIEGDQAVRKEHIDAISALMSEHKDTIGAFSGHFEGISRREDVANLEELIAQVIIGIDDLKQAAPKDAESDESVKKSDVEAIEARVLEIKSALDGLSDMDFAAISNKEDVSGLESLIKEAKEKLDEYAETSTKALEERQAEIVGVGERVSDVKTFLEEFQEAIQTKLDDGATGVDALGKVLETIGEKIDKNENVGDDLKEMFETMKSEFEVSKEVVAGARLESDEKLQETADNIASKVDEKIGELIAKYDDYQAQLDEKTKAGEERNVEIEAAIVSTKSVSEELKLLVDTLGSAVTESLEKVEEASKTVFEKVDELASKSGEMEAGGKDEHQQTRDQVQAAVSAVEGLQGELKEYQPQILEAVKDILLLVGEHYEHSKSSVSDIQEKIVEVKPFDQAMLPPPPEKYDDSEVKEKLSVLADQKYDDSEIREKLDRLAEQKFDDSALHEKLDRLTDHHASTAAALVQLETLENVHRTVNNNAAQLSEYIANQTQRIADDHEDREKTLQDTCLALERKLAEQEHLAASVASLQQEEDRMKQSVLGLRTEQESLIRQRTRLTGDVSSLETALHLRKEELAEMEARAERLERRIVEGVMDHSRVLLMNKSASSGRDNMDRKRVKKPAAVDGESKPSPRPAAVNMALSARRSLAPSTPNGAGRRIASLSQMTPSNSSSSIKRSQSVRTPAGGSSHRKRSWGGGLGKGFGIEDKENVRVDETLEEVSEVGSRAASRELALQGRNSFAGTELSSLLDSAREEDEDERGDGHSDADTMRRTSGGTTIVSGSDLYTESDMYSDYSDTASEWTSLVNGERSSIGAVEGNELTLHNAAS</sequence>
<feature type="coiled-coil region" evidence="1">
    <location>
        <begin position="1225"/>
        <end position="1252"/>
    </location>
</feature>
<dbReference type="PANTHER" id="PTHR23159">
    <property type="entry name" value="CENTROSOMAL PROTEIN 2"/>
    <property type="match status" value="1"/>
</dbReference>
<protein>
    <submittedName>
        <fullName evidence="4">Uncharacterized protein</fullName>
    </submittedName>
</protein>
<comment type="caution">
    <text evidence="4">The sequence shown here is derived from an EMBL/GenBank/DDBJ whole genome shotgun (WGS) entry which is preliminary data.</text>
</comment>
<feature type="compositionally biased region" description="Polar residues" evidence="2">
    <location>
        <begin position="1886"/>
        <end position="1897"/>
    </location>
</feature>
<keyword evidence="3" id="KW-0472">Membrane</keyword>
<feature type="transmembrane region" description="Helical" evidence="3">
    <location>
        <begin position="28"/>
        <end position="51"/>
    </location>
</feature>
<dbReference type="OrthoDB" id="5423371at2759"/>
<dbReference type="EMBL" id="LUKN01002697">
    <property type="protein sequence ID" value="OAQ98685.1"/>
    <property type="molecule type" value="Genomic_DNA"/>
</dbReference>
<feature type="compositionally biased region" description="Basic and acidic residues" evidence="2">
    <location>
        <begin position="161"/>
        <end position="171"/>
    </location>
</feature>
<feature type="region of interest" description="Disordered" evidence="2">
    <location>
        <begin position="1066"/>
        <end position="1094"/>
    </location>
</feature>
<dbReference type="OMA" id="EKYDDSQ"/>
<dbReference type="Proteomes" id="UP000243081">
    <property type="component" value="Unassembled WGS sequence"/>
</dbReference>
<feature type="compositionally biased region" description="Low complexity" evidence="2">
    <location>
        <begin position="204"/>
        <end position="223"/>
    </location>
</feature>
<keyword evidence="5" id="KW-1185">Reference proteome</keyword>
<feature type="compositionally biased region" description="Basic and acidic residues" evidence="2">
    <location>
        <begin position="77"/>
        <end position="89"/>
    </location>
</feature>
<evidence type="ECO:0000313" key="4">
    <source>
        <dbReference type="EMBL" id="OAQ98685.1"/>
    </source>
</evidence>
<reference evidence="4 5" key="1">
    <citation type="submission" date="2016-03" db="EMBL/GenBank/DDBJ databases">
        <title>Fine-scale spatial genetic structure of a fungal parasite of coffee scale insects.</title>
        <authorList>
            <person name="Jackson D."/>
            <person name="Zemenick K.A."/>
            <person name="Malloure B."/>
            <person name="Quandt C.A."/>
            <person name="James T.Y."/>
        </authorList>
    </citation>
    <scope>NUCLEOTIDE SEQUENCE [LARGE SCALE GENOMIC DNA]</scope>
    <source>
        <strain evidence="4 5">UM487</strain>
    </source>
</reference>
<feature type="region of interest" description="Disordered" evidence="2">
    <location>
        <begin position="1862"/>
        <end position="1897"/>
    </location>
</feature>
<evidence type="ECO:0000256" key="2">
    <source>
        <dbReference type="SAM" id="MobiDB-lite"/>
    </source>
</evidence>
<name>A0A179I7P3_CORDF</name>
<keyword evidence="3" id="KW-1133">Transmembrane helix</keyword>
<dbReference type="PANTHER" id="PTHR23159:SF60">
    <property type="entry name" value="SPINDLE ASSEMBLY ABNORMAL PROTEIN 4"/>
    <property type="match status" value="1"/>
</dbReference>
<feature type="compositionally biased region" description="Basic and acidic residues" evidence="2">
    <location>
        <begin position="1875"/>
        <end position="1885"/>
    </location>
</feature>
<feature type="compositionally biased region" description="Polar residues" evidence="2">
    <location>
        <begin position="130"/>
        <end position="140"/>
    </location>
</feature>
<feature type="region of interest" description="Disordered" evidence="2">
    <location>
        <begin position="563"/>
        <end position="582"/>
    </location>
</feature>
<organism evidence="4 5">
    <name type="scientific">Cordyceps confragosa</name>
    <name type="common">Lecanicillium lecanii</name>
    <dbReference type="NCBI Taxonomy" id="2714763"/>
    <lineage>
        <taxon>Eukaryota</taxon>
        <taxon>Fungi</taxon>
        <taxon>Dikarya</taxon>
        <taxon>Ascomycota</taxon>
        <taxon>Pezizomycotina</taxon>
        <taxon>Sordariomycetes</taxon>
        <taxon>Hypocreomycetidae</taxon>
        <taxon>Hypocreales</taxon>
        <taxon>Cordycipitaceae</taxon>
        <taxon>Akanthomyces</taxon>
    </lineage>
</organism>
<evidence type="ECO:0000313" key="5">
    <source>
        <dbReference type="Proteomes" id="UP000243081"/>
    </source>
</evidence>